<accession>A0A317U5Y2</accession>
<gene>
    <name evidence="1" type="ORF">DGG96_05595</name>
    <name evidence="2" type="ORF">ELY20_07325</name>
</gene>
<dbReference type="AlphaFoldDB" id="A0A317U5Y2"/>
<dbReference type="Proteomes" id="UP000287374">
    <property type="component" value="Unassembled WGS sequence"/>
</dbReference>
<comment type="caution">
    <text evidence="1">The sequence shown here is derived from an EMBL/GenBank/DDBJ whole genome shotgun (WGS) entry which is preliminary data.</text>
</comment>
<name>A0A317U5Y2_9GAMM</name>
<reference evidence="2 4" key="2">
    <citation type="submission" date="2018-12" db="EMBL/GenBank/DDBJ databases">
        <title>Legionella sp,whole genome shotgun sequence.</title>
        <authorList>
            <person name="Wu H."/>
        </authorList>
    </citation>
    <scope>NUCLEOTIDE SEQUENCE [LARGE SCALE GENOMIC DNA]</scope>
    <source>
        <strain evidence="2">Km489</strain>
        <strain evidence="4">km489</strain>
    </source>
</reference>
<sequence length="308" mass="35755">MAIRKKGLILVETPFQLLCAYEYLNQYPGYYDFFVRNSGVGTNDEQMRVMLEALGVHVKKTFFVKPQNWKSILFSTINFLLLTRRSYNHVVLGSYFSGVLKFFSNIVVKKEVVLLDDGVATLLADRIIKNKEIKKYLAFSIFQLEKENYKQVYLNSFNSLANKFMCSIHPDNCIFFIGQILVDMSAIELDAYVRLVEFAVHNSPDVTVHYIPHRAESSEVIQRIASIPRVHILRADVAIEYYLLKNQWYPEKLYSVISTALYSLSCIFPKTQCIALRTTALKTELFQHYNLIIDAFSKRENIMFQTVE</sequence>
<organism evidence="1 3">
    <name type="scientific">Legionella qingyii</name>
    <dbReference type="NCBI Taxonomy" id="2184757"/>
    <lineage>
        <taxon>Bacteria</taxon>
        <taxon>Pseudomonadati</taxon>
        <taxon>Pseudomonadota</taxon>
        <taxon>Gammaproteobacteria</taxon>
        <taxon>Legionellales</taxon>
        <taxon>Legionellaceae</taxon>
        <taxon>Legionella</taxon>
    </lineage>
</organism>
<dbReference type="RefSeq" id="WP_110141977.1">
    <property type="nucleotide sequence ID" value="NZ_QHJG01000007.1"/>
</dbReference>
<dbReference type="OrthoDB" id="7065578at2"/>
<protein>
    <submittedName>
        <fullName evidence="1">Uncharacterized protein</fullName>
    </submittedName>
</protein>
<dbReference type="EMBL" id="RZGX01000008">
    <property type="protein sequence ID" value="RUR23411.1"/>
    <property type="molecule type" value="Genomic_DNA"/>
</dbReference>
<reference evidence="1 3" key="1">
    <citation type="submission" date="2018-05" db="EMBL/GenBank/DDBJ databases">
        <title>Legionella qingyii sp.nov., whole genome shotgun sequence.</title>
        <authorList>
            <person name="Wu H."/>
            <person name="Zhu Q."/>
            <person name="Hu C."/>
        </authorList>
    </citation>
    <scope>NUCLEOTIDE SEQUENCE [LARGE SCALE GENOMIC DNA]</scope>
    <source>
        <strain evidence="1 3">HEB18</strain>
    </source>
</reference>
<keyword evidence="4" id="KW-1185">Reference proteome</keyword>
<evidence type="ECO:0000313" key="2">
    <source>
        <dbReference type="EMBL" id="RUR23411.1"/>
    </source>
</evidence>
<evidence type="ECO:0000313" key="3">
    <source>
        <dbReference type="Proteomes" id="UP000247152"/>
    </source>
</evidence>
<evidence type="ECO:0000313" key="4">
    <source>
        <dbReference type="Proteomes" id="UP000287374"/>
    </source>
</evidence>
<proteinExistence type="predicted"/>
<evidence type="ECO:0000313" key="1">
    <source>
        <dbReference type="EMBL" id="PWY56598.1"/>
    </source>
</evidence>
<dbReference type="Proteomes" id="UP000247152">
    <property type="component" value="Unassembled WGS sequence"/>
</dbReference>
<dbReference type="EMBL" id="QHJG01000007">
    <property type="protein sequence ID" value="PWY56598.1"/>
    <property type="molecule type" value="Genomic_DNA"/>
</dbReference>